<keyword evidence="1" id="KW-0808">Transferase</keyword>
<dbReference type="Proteomes" id="UP000319576">
    <property type="component" value="Chromosome"/>
</dbReference>
<proteinExistence type="predicted"/>
<dbReference type="GO" id="GO:0005524">
    <property type="term" value="F:ATP binding"/>
    <property type="evidence" value="ECO:0007669"/>
    <property type="project" value="InterPro"/>
</dbReference>
<dbReference type="PANTHER" id="PTHR30605">
    <property type="entry name" value="ANHYDRO-N-ACETYLMURAMIC ACID KINASE"/>
    <property type="match status" value="1"/>
</dbReference>
<organism evidence="1 2">
    <name type="scientific">Urbifossiella limnaea</name>
    <dbReference type="NCBI Taxonomy" id="2528023"/>
    <lineage>
        <taxon>Bacteria</taxon>
        <taxon>Pseudomonadati</taxon>
        <taxon>Planctomycetota</taxon>
        <taxon>Planctomycetia</taxon>
        <taxon>Gemmatales</taxon>
        <taxon>Gemmataceae</taxon>
        <taxon>Urbifossiella</taxon>
    </lineage>
</organism>
<dbReference type="GO" id="GO:0009254">
    <property type="term" value="P:peptidoglycan turnover"/>
    <property type="evidence" value="ECO:0007669"/>
    <property type="project" value="InterPro"/>
</dbReference>
<protein>
    <submittedName>
        <fullName evidence="1">Anhydro-N-acetylmuramic acid kinase</fullName>
        <ecNumber evidence="1">2.7.1.170</ecNumber>
    </submittedName>
</protein>
<dbReference type="InterPro" id="IPR043129">
    <property type="entry name" value="ATPase_NBD"/>
</dbReference>
<dbReference type="GO" id="GO:0006040">
    <property type="term" value="P:amino sugar metabolic process"/>
    <property type="evidence" value="ECO:0007669"/>
    <property type="project" value="InterPro"/>
</dbReference>
<reference evidence="1 2" key="1">
    <citation type="submission" date="2019-02" db="EMBL/GenBank/DDBJ databases">
        <title>Deep-cultivation of Planctomycetes and their phenomic and genomic characterization uncovers novel biology.</title>
        <authorList>
            <person name="Wiegand S."/>
            <person name="Jogler M."/>
            <person name="Boedeker C."/>
            <person name="Pinto D."/>
            <person name="Vollmers J."/>
            <person name="Rivas-Marin E."/>
            <person name="Kohn T."/>
            <person name="Peeters S.H."/>
            <person name="Heuer A."/>
            <person name="Rast P."/>
            <person name="Oberbeckmann S."/>
            <person name="Bunk B."/>
            <person name="Jeske O."/>
            <person name="Meyerdierks A."/>
            <person name="Storesund J.E."/>
            <person name="Kallscheuer N."/>
            <person name="Luecker S."/>
            <person name="Lage O.M."/>
            <person name="Pohl T."/>
            <person name="Merkel B.J."/>
            <person name="Hornburger P."/>
            <person name="Mueller R.-W."/>
            <person name="Bruemmer F."/>
            <person name="Labrenz M."/>
            <person name="Spormann A.M."/>
            <person name="Op den Camp H."/>
            <person name="Overmann J."/>
            <person name="Amann R."/>
            <person name="Jetten M.S.M."/>
            <person name="Mascher T."/>
            <person name="Medema M.H."/>
            <person name="Devos D.P."/>
            <person name="Kaster A.-K."/>
            <person name="Ovreas L."/>
            <person name="Rohde M."/>
            <person name="Galperin M.Y."/>
            <person name="Jogler C."/>
        </authorList>
    </citation>
    <scope>NUCLEOTIDE SEQUENCE [LARGE SCALE GENOMIC DNA]</scope>
    <source>
        <strain evidence="1 2">ETA_A1</strain>
    </source>
</reference>
<dbReference type="KEGG" id="uli:ETAA1_43440"/>
<evidence type="ECO:0000313" key="2">
    <source>
        <dbReference type="Proteomes" id="UP000319576"/>
    </source>
</evidence>
<name>A0A517XXZ4_9BACT</name>
<dbReference type="GO" id="GO:0016301">
    <property type="term" value="F:kinase activity"/>
    <property type="evidence" value="ECO:0007669"/>
    <property type="project" value="UniProtKB-KW"/>
</dbReference>
<accession>A0A517XXZ4</accession>
<dbReference type="AlphaFoldDB" id="A0A517XXZ4"/>
<dbReference type="EMBL" id="CP036273">
    <property type="protein sequence ID" value="QDU22366.1"/>
    <property type="molecule type" value="Genomic_DNA"/>
</dbReference>
<dbReference type="Pfam" id="PF03702">
    <property type="entry name" value="AnmK"/>
    <property type="match status" value="1"/>
</dbReference>
<keyword evidence="2" id="KW-1185">Reference proteome</keyword>
<evidence type="ECO:0000313" key="1">
    <source>
        <dbReference type="EMBL" id="QDU22366.1"/>
    </source>
</evidence>
<gene>
    <name evidence="1" type="primary">anmK</name>
    <name evidence="1" type="ORF">ETAA1_43440</name>
</gene>
<dbReference type="GO" id="GO:0016773">
    <property type="term" value="F:phosphotransferase activity, alcohol group as acceptor"/>
    <property type="evidence" value="ECO:0007669"/>
    <property type="project" value="InterPro"/>
</dbReference>
<dbReference type="Gene3D" id="3.30.420.40">
    <property type="match status" value="1"/>
</dbReference>
<dbReference type="EC" id="2.7.1.170" evidence="1"/>
<dbReference type="SUPFAM" id="SSF53067">
    <property type="entry name" value="Actin-like ATPase domain"/>
    <property type="match status" value="1"/>
</dbReference>
<dbReference type="PANTHER" id="PTHR30605:SF0">
    <property type="entry name" value="ANHYDRO-N-ACETYLMURAMIC ACID KINASE"/>
    <property type="match status" value="1"/>
</dbReference>
<keyword evidence="1" id="KW-0418">Kinase</keyword>
<sequence>MSRVLVGLAVGSGLEGADAAAVRCPGVGLALTPAVPKAVRVLFPPAARDQLRPGATPTPELVRNVADTLAHATRTVLVQAGVSARDAFVAGLLPPARAADNLIPWAEVADRVAEQTGVSVVHGFRGRDRAAGGAGQPITAAADFLLLKADAEDRVLVHLGSVVQVVHVPAGGKLKDVTAFEAGPGNQLLDAMAYHGTRGRDLTDPGGKTAVQGRLRDELLARWLDHPHLTRKPPKAVHADAFGRSFLLAAFDAARQLGAGLPDLLCSATHLVARAAAAQVPPATGPRRVLLSGGGVRNGFLWQRLAHEFDGTTVGRTDDAGLPPLARNAAAAAVLAALTCDGVPGNLPVWTGAAGGRLVGQLAPGDGRNWARLLAWAADQTADVPRASRAA</sequence>
<dbReference type="RefSeq" id="WP_202920311.1">
    <property type="nucleotide sequence ID" value="NZ_CP036273.1"/>
</dbReference>
<dbReference type="InterPro" id="IPR005338">
    <property type="entry name" value="Anhydro_N_Ac-Mur_kinase"/>
</dbReference>